<dbReference type="AlphaFoldDB" id="A0A177B3P5"/>
<dbReference type="Proteomes" id="UP000078046">
    <property type="component" value="Unassembled WGS sequence"/>
</dbReference>
<name>A0A177B3P5_9BILA</name>
<keyword evidence="4" id="KW-1185">Reference proteome</keyword>
<feature type="compositionally biased region" description="Low complexity" evidence="1">
    <location>
        <begin position="115"/>
        <end position="125"/>
    </location>
</feature>
<keyword evidence="2" id="KW-0812">Transmembrane</keyword>
<sequence>MNGFDCEYPKFDRRTKTVNDALDDISIFERYANAVTSGKKQKFITDTLNYFSLTLVPYILEMSMLGLDMYKLYMNQCYDDVSKKFNIDCTSSDVGNMNNVTEINKDNGSSETKSNNNINNGIKNNQVDKNDENVIINGNIDESNVNTTQEDDENIQLKNNNFYNHTPIIYNVVKSDSYKTIFFCVLVVLFSFIIFGAILLIIVHFKISKKPLHKKRYSRRFELLDGKTNVTKMKKIMECLIQKSNENIDIEK</sequence>
<accession>A0A177B3P5</accession>
<evidence type="ECO:0000313" key="4">
    <source>
        <dbReference type="Proteomes" id="UP000078046"/>
    </source>
</evidence>
<reference evidence="3 4" key="1">
    <citation type="submission" date="2016-04" db="EMBL/GenBank/DDBJ databases">
        <title>The genome of Intoshia linei affirms orthonectids as highly simplified spiralians.</title>
        <authorList>
            <person name="Mikhailov K.V."/>
            <person name="Slusarev G.S."/>
            <person name="Nikitin M.A."/>
            <person name="Logacheva M.D."/>
            <person name="Penin A."/>
            <person name="Aleoshin V."/>
            <person name="Panchin Y.V."/>
        </authorList>
    </citation>
    <scope>NUCLEOTIDE SEQUENCE [LARGE SCALE GENOMIC DNA]</scope>
    <source>
        <strain evidence="3">Intl2013</strain>
        <tissue evidence="3">Whole animal</tissue>
    </source>
</reference>
<protein>
    <submittedName>
        <fullName evidence="3">Uncharacterized protein</fullName>
    </submittedName>
</protein>
<keyword evidence="2" id="KW-1133">Transmembrane helix</keyword>
<feature type="transmembrane region" description="Helical" evidence="2">
    <location>
        <begin position="180"/>
        <end position="205"/>
    </location>
</feature>
<keyword evidence="2" id="KW-0472">Membrane</keyword>
<organism evidence="3 4">
    <name type="scientific">Intoshia linei</name>
    <dbReference type="NCBI Taxonomy" id="1819745"/>
    <lineage>
        <taxon>Eukaryota</taxon>
        <taxon>Metazoa</taxon>
        <taxon>Spiralia</taxon>
        <taxon>Lophotrochozoa</taxon>
        <taxon>Mesozoa</taxon>
        <taxon>Orthonectida</taxon>
        <taxon>Rhopaluridae</taxon>
        <taxon>Intoshia</taxon>
    </lineage>
</organism>
<feature type="region of interest" description="Disordered" evidence="1">
    <location>
        <begin position="102"/>
        <end position="126"/>
    </location>
</feature>
<proteinExistence type="predicted"/>
<evidence type="ECO:0000313" key="3">
    <source>
        <dbReference type="EMBL" id="OAF68233.1"/>
    </source>
</evidence>
<evidence type="ECO:0000256" key="1">
    <source>
        <dbReference type="SAM" id="MobiDB-lite"/>
    </source>
</evidence>
<evidence type="ECO:0000256" key="2">
    <source>
        <dbReference type="SAM" id="Phobius"/>
    </source>
</evidence>
<feature type="compositionally biased region" description="Polar residues" evidence="1">
    <location>
        <begin position="102"/>
        <end position="114"/>
    </location>
</feature>
<comment type="caution">
    <text evidence="3">The sequence shown here is derived from an EMBL/GenBank/DDBJ whole genome shotgun (WGS) entry which is preliminary data.</text>
</comment>
<dbReference type="EMBL" id="LWCA01000487">
    <property type="protein sequence ID" value="OAF68233.1"/>
    <property type="molecule type" value="Genomic_DNA"/>
</dbReference>
<gene>
    <name evidence="3" type="ORF">A3Q56_04023</name>
</gene>